<dbReference type="AlphaFoldDB" id="A0A1B7LYX1"/>
<accession>A0A1B7LYX1</accession>
<dbReference type="EMBL" id="LXEY01000019">
    <property type="protein sequence ID" value="OAV60582.1"/>
    <property type="molecule type" value="Genomic_DNA"/>
</dbReference>
<evidence type="ECO:0008006" key="3">
    <source>
        <dbReference type="Google" id="ProtNLM"/>
    </source>
</evidence>
<proteinExistence type="predicted"/>
<dbReference type="GO" id="GO:0005737">
    <property type="term" value="C:cytoplasm"/>
    <property type="evidence" value="ECO:0007669"/>
    <property type="project" value="TreeGrafter"/>
</dbReference>
<dbReference type="OrthoDB" id="9781415at2"/>
<dbReference type="PANTHER" id="PTHR48100:SF1">
    <property type="entry name" value="HISTIDINE PHOSPHATASE FAMILY PROTEIN-RELATED"/>
    <property type="match status" value="1"/>
</dbReference>
<organism evidence="1 2">
    <name type="scientific">Enteractinococcus helveticum</name>
    <dbReference type="NCBI Taxonomy" id="1837282"/>
    <lineage>
        <taxon>Bacteria</taxon>
        <taxon>Bacillati</taxon>
        <taxon>Actinomycetota</taxon>
        <taxon>Actinomycetes</taxon>
        <taxon>Micrococcales</taxon>
        <taxon>Micrococcaceae</taxon>
    </lineage>
</organism>
<dbReference type="Pfam" id="PF00300">
    <property type="entry name" value="His_Phos_1"/>
    <property type="match status" value="1"/>
</dbReference>
<dbReference type="Gene3D" id="3.40.50.1240">
    <property type="entry name" value="Phosphoglycerate mutase-like"/>
    <property type="match status" value="1"/>
</dbReference>
<dbReference type="RefSeq" id="WP_043058123.1">
    <property type="nucleotide sequence ID" value="NZ_LXEY01000019.1"/>
</dbReference>
<gene>
    <name evidence="1" type="ORF">A6F49_11565</name>
</gene>
<evidence type="ECO:0000313" key="1">
    <source>
        <dbReference type="EMBL" id="OAV60582.1"/>
    </source>
</evidence>
<dbReference type="Proteomes" id="UP000078292">
    <property type="component" value="Unassembled WGS sequence"/>
</dbReference>
<dbReference type="SUPFAM" id="SSF53254">
    <property type="entry name" value="Phosphoglycerate mutase-like"/>
    <property type="match status" value="1"/>
</dbReference>
<dbReference type="CDD" id="cd07067">
    <property type="entry name" value="HP_PGM_like"/>
    <property type="match status" value="1"/>
</dbReference>
<dbReference type="PANTHER" id="PTHR48100">
    <property type="entry name" value="BROAD-SPECIFICITY PHOSPHATASE YOR283W-RELATED"/>
    <property type="match status" value="1"/>
</dbReference>
<reference evidence="1 2" key="1">
    <citation type="submission" date="2016-04" db="EMBL/GenBank/DDBJ databases">
        <title>First whole genome shotgun sequence of the bacterium Enteractinococcus sp. strain UASWS1574.</title>
        <authorList>
            <person name="Crovadore J."/>
            <person name="Chablais R."/>
            <person name="Lefort F."/>
        </authorList>
    </citation>
    <scope>NUCLEOTIDE SEQUENCE [LARGE SCALE GENOMIC DNA]</scope>
    <source>
        <strain evidence="1 2">UASWS1574</strain>
    </source>
</reference>
<sequence length="207" mass="22786">MTTIYVVTHPQATHHTEGLVGDWYDSVLTDRGLRHAQQIAVELSRRLAARPESSVRLVSSDLIRARQTADAITEIFDLPVTLDERLREQHHGAAEGQPVGAHPYNPVPRTGDRMHFVSGPGMESRAVWAQRVYAAMTDIYHDPADTTIVVTHGGSLTYVIASWIGIPFEAADRVKFQASPGSLTVLHDDDINGDHVVAELNSTDHLL</sequence>
<dbReference type="InterPro" id="IPR013078">
    <property type="entry name" value="His_Pase_superF_clade-1"/>
</dbReference>
<name>A0A1B7LYX1_9MICC</name>
<comment type="caution">
    <text evidence="1">The sequence shown here is derived from an EMBL/GenBank/DDBJ whole genome shotgun (WGS) entry which is preliminary data.</text>
</comment>
<protein>
    <recommendedName>
        <fullName evidence="3">Phosphoglycerate kinase</fullName>
    </recommendedName>
</protein>
<dbReference type="InterPro" id="IPR050275">
    <property type="entry name" value="PGM_Phosphatase"/>
</dbReference>
<evidence type="ECO:0000313" key="2">
    <source>
        <dbReference type="Proteomes" id="UP000078292"/>
    </source>
</evidence>
<keyword evidence="2" id="KW-1185">Reference proteome</keyword>
<dbReference type="InterPro" id="IPR029033">
    <property type="entry name" value="His_PPase_superfam"/>
</dbReference>
<dbReference type="GO" id="GO:0016791">
    <property type="term" value="F:phosphatase activity"/>
    <property type="evidence" value="ECO:0007669"/>
    <property type="project" value="TreeGrafter"/>
</dbReference>
<dbReference type="STRING" id="1837282.A6F49_11565"/>
<dbReference type="SMART" id="SM00855">
    <property type="entry name" value="PGAM"/>
    <property type="match status" value="1"/>
</dbReference>